<keyword evidence="1" id="KW-0472">Membrane</keyword>
<feature type="transmembrane region" description="Helical" evidence="1">
    <location>
        <begin position="6"/>
        <end position="29"/>
    </location>
</feature>
<proteinExistence type="predicted"/>
<dbReference type="WBParaSite" id="ACRNAN_Path_327.g1254.t1">
    <property type="protein sequence ID" value="ACRNAN_Path_327.g1254.t1"/>
    <property type="gene ID" value="ACRNAN_Path_327.g1254"/>
</dbReference>
<organism evidence="2 3">
    <name type="scientific">Acrobeloides nanus</name>
    <dbReference type="NCBI Taxonomy" id="290746"/>
    <lineage>
        <taxon>Eukaryota</taxon>
        <taxon>Metazoa</taxon>
        <taxon>Ecdysozoa</taxon>
        <taxon>Nematoda</taxon>
        <taxon>Chromadorea</taxon>
        <taxon>Rhabditida</taxon>
        <taxon>Tylenchina</taxon>
        <taxon>Cephalobomorpha</taxon>
        <taxon>Cephaloboidea</taxon>
        <taxon>Cephalobidae</taxon>
        <taxon>Acrobeloides</taxon>
    </lineage>
</organism>
<accession>A0A914C5K0</accession>
<keyword evidence="1" id="KW-1133">Transmembrane helix</keyword>
<dbReference type="AlphaFoldDB" id="A0A914C5K0"/>
<dbReference type="Pfam" id="PF04789">
    <property type="entry name" value="DUF621"/>
    <property type="match status" value="1"/>
</dbReference>
<evidence type="ECO:0000256" key="1">
    <source>
        <dbReference type="SAM" id="Phobius"/>
    </source>
</evidence>
<dbReference type="InterPro" id="IPR006874">
    <property type="entry name" value="DUF621"/>
</dbReference>
<protein>
    <submittedName>
        <fullName evidence="3">Uncharacterized protein</fullName>
    </submittedName>
</protein>
<evidence type="ECO:0000313" key="3">
    <source>
        <dbReference type="WBParaSite" id="ACRNAN_Path_327.g1254.t1"/>
    </source>
</evidence>
<evidence type="ECO:0000313" key="2">
    <source>
        <dbReference type="Proteomes" id="UP000887540"/>
    </source>
</evidence>
<keyword evidence="1" id="KW-0812">Transmembrane</keyword>
<sequence length="145" mass="17283">MGVLDTIGYNGVLFFMFILTISRVTIFFSEKIDRIVFSPPGIYVVIVFVWVLTLTFTVILNMFACVKEFTTEALRNQLVDNTIRKHHNIYTRYSDSEWYNMFNLCDRKLAIFSSYWSRTTVYDDRSNMGRYHTAYNTCYRHFLIQ</sequence>
<reference evidence="3" key="1">
    <citation type="submission" date="2022-11" db="UniProtKB">
        <authorList>
            <consortium name="WormBaseParasite"/>
        </authorList>
    </citation>
    <scope>IDENTIFICATION</scope>
</reference>
<keyword evidence="2" id="KW-1185">Reference proteome</keyword>
<feature type="transmembrane region" description="Helical" evidence="1">
    <location>
        <begin position="41"/>
        <end position="64"/>
    </location>
</feature>
<dbReference type="Proteomes" id="UP000887540">
    <property type="component" value="Unplaced"/>
</dbReference>
<name>A0A914C5K0_9BILA</name>